<evidence type="ECO:0000256" key="2">
    <source>
        <dbReference type="SAM" id="Phobius"/>
    </source>
</evidence>
<protein>
    <recommendedName>
        <fullName evidence="5">DUF4760 domain-containing protein</fullName>
    </recommendedName>
</protein>
<evidence type="ECO:0008006" key="5">
    <source>
        <dbReference type="Google" id="ProtNLM"/>
    </source>
</evidence>
<dbReference type="EMBL" id="CP065050">
    <property type="protein sequence ID" value="QPI57753.1"/>
    <property type="molecule type" value="Genomic_DNA"/>
</dbReference>
<keyword evidence="2" id="KW-1133">Transmembrane helix</keyword>
<proteinExistence type="predicted"/>
<organism evidence="3 4">
    <name type="scientific">Streptomyces malaysiensis</name>
    <dbReference type="NCBI Taxonomy" id="92644"/>
    <lineage>
        <taxon>Bacteria</taxon>
        <taxon>Bacillati</taxon>
        <taxon>Actinomycetota</taxon>
        <taxon>Actinomycetes</taxon>
        <taxon>Kitasatosporales</taxon>
        <taxon>Streptomycetaceae</taxon>
        <taxon>Streptomyces</taxon>
        <taxon>Streptomyces violaceusniger group</taxon>
    </lineage>
</organism>
<sequence>MYVHHKYLGLLRRSSLQRADHDVTGLGAGRMPDNAGMDSTWGAALIALAGVFVGGGISLFGIMWQQRRSEETAEKNRRTSQREASLDSIKQVLFAILRHGDSVPNQHTPASEYLVWERTLKEHLTCIEMDALRLDDPDLRAAISEMGSLLNDWHELAPMAWPREVVNTATRHAIECVGAGLRGDALPSPGPAVQRLYEARMVRDEYEHTAEEEIRRAQQEQRRRDSGGESRTEP</sequence>
<dbReference type="Proteomes" id="UP000663421">
    <property type="component" value="Chromosome"/>
</dbReference>
<keyword evidence="2" id="KW-0812">Transmembrane</keyword>
<gene>
    <name evidence="3" type="ORF">I1A49_25145</name>
</gene>
<keyword evidence="4" id="KW-1185">Reference proteome</keyword>
<reference evidence="3 4" key="1">
    <citation type="submission" date="2020-11" db="EMBL/GenBank/DDBJ databases">
        <title>Complete genome sequence unveiled secondary metabolic potentials in Streptomyces solisilvae HNM0141.</title>
        <authorList>
            <person name="Huang X."/>
        </authorList>
    </citation>
    <scope>NUCLEOTIDE SEQUENCE [LARGE SCALE GENOMIC DNA]</scope>
    <source>
        <strain evidence="3 4">HNM0141</strain>
    </source>
</reference>
<accession>A0ABX6W8E7</accession>
<evidence type="ECO:0000313" key="3">
    <source>
        <dbReference type="EMBL" id="QPI57753.1"/>
    </source>
</evidence>
<feature type="transmembrane region" description="Helical" evidence="2">
    <location>
        <begin position="41"/>
        <end position="64"/>
    </location>
</feature>
<evidence type="ECO:0000256" key="1">
    <source>
        <dbReference type="SAM" id="MobiDB-lite"/>
    </source>
</evidence>
<keyword evidence="2" id="KW-0472">Membrane</keyword>
<name>A0ABX6W8E7_STRMQ</name>
<evidence type="ECO:0000313" key="4">
    <source>
        <dbReference type="Proteomes" id="UP000663421"/>
    </source>
</evidence>
<feature type="region of interest" description="Disordered" evidence="1">
    <location>
        <begin position="207"/>
        <end position="234"/>
    </location>
</feature>